<organism evidence="1 2">
    <name type="scientific">Dryococelus australis</name>
    <dbReference type="NCBI Taxonomy" id="614101"/>
    <lineage>
        <taxon>Eukaryota</taxon>
        <taxon>Metazoa</taxon>
        <taxon>Ecdysozoa</taxon>
        <taxon>Arthropoda</taxon>
        <taxon>Hexapoda</taxon>
        <taxon>Insecta</taxon>
        <taxon>Pterygota</taxon>
        <taxon>Neoptera</taxon>
        <taxon>Polyneoptera</taxon>
        <taxon>Phasmatodea</taxon>
        <taxon>Verophasmatodea</taxon>
        <taxon>Anareolatae</taxon>
        <taxon>Phasmatidae</taxon>
        <taxon>Eurycanthinae</taxon>
        <taxon>Dryococelus</taxon>
    </lineage>
</organism>
<dbReference type="Proteomes" id="UP001159363">
    <property type="component" value="Chromosome 2"/>
</dbReference>
<comment type="caution">
    <text evidence="1">The sequence shown here is derived from an EMBL/GenBank/DDBJ whole genome shotgun (WGS) entry which is preliminary data.</text>
</comment>
<sequence length="88" mass="10336">MKTEVKCTKEELANIIKTSVHQLLQNTANIQYRYTSADEIKKSLNQDETLLHIDFSENYQCKYGKEIVSTSWRIKTTDHFAYFCVILL</sequence>
<keyword evidence="2" id="KW-1185">Reference proteome</keyword>
<proteinExistence type="predicted"/>
<gene>
    <name evidence="1" type="ORF">PR048_007074</name>
</gene>
<reference evidence="1 2" key="1">
    <citation type="submission" date="2023-02" db="EMBL/GenBank/DDBJ databases">
        <title>LHISI_Scaffold_Assembly.</title>
        <authorList>
            <person name="Stuart O.P."/>
            <person name="Cleave R."/>
            <person name="Magrath M.J.L."/>
            <person name="Mikheyev A.S."/>
        </authorList>
    </citation>
    <scope>NUCLEOTIDE SEQUENCE [LARGE SCALE GENOMIC DNA]</scope>
    <source>
        <strain evidence="1">Daus_M_001</strain>
        <tissue evidence="1">Leg muscle</tissue>
    </source>
</reference>
<dbReference type="EMBL" id="JARBHB010000002">
    <property type="protein sequence ID" value="KAJ8894421.1"/>
    <property type="molecule type" value="Genomic_DNA"/>
</dbReference>
<protein>
    <submittedName>
        <fullName evidence="1">Uncharacterized protein</fullName>
    </submittedName>
</protein>
<evidence type="ECO:0000313" key="2">
    <source>
        <dbReference type="Proteomes" id="UP001159363"/>
    </source>
</evidence>
<evidence type="ECO:0000313" key="1">
    <source>
        <dbReference type="EMBL" id="KAJ8894421.1"/>
    </source>
</evidence>
<accession>A0ABQ9ICQ9</accession>
<name>A0ABQ9ICQ9_9NEOP</name>